<dbReference type="GO" id="GO:0008926">
    <property type="term" value="F:mannitol-1-phosphate 5-dehydrogenase activity"/>
    <property type="evidence" value="ECO:0007669"/>
    <property type="project" value="UniProtKB-EC"/>
</dbReference>
<dbReference type="InterPro" id="IPR013328">
    <property type="entry name" value="6PGD_dom2"/>
</dbReference>
<protein>
    <recommendedName>
        <fullName evidence="3">Mannitol-1-phosphate 5-dehydrogenase</fullName>
        <ecNumber evidence="2">1.1.1.17</ecNumber>
    </recommendedName>
</protein>
<evidence type="ECO:0000256" key="2">
    <source>
        <dbReference type="ARBA" id="ARBA00012939"/>
    </source>
</evidence>
<evidence type="ECO:0000256" key="6">
    <source>
        <dbReference type="ARBA" id="ARBA00048615"/>
    </source>
</evidence>
<dbReference type="Gene3D" id="1.10.1040.10">
    <property type="entry name" value="N-(1-d-carboxylethyl)-l-norvaline Dehydrogenase, domain 2"/>
    <property type="match status" value="1"/>
</dbReference>
<evidence type="ECO:0000256" key="3">
    <source>
        <dbReference type="ARBA" id="ARBA00016219"/>
    </source>
</evidence>
<keyword evidence="10" id="KW-1185">Reference proteome</keyword>
<evidence type="ECO:0000259" key="8">
    <source>
        <dbReference type="Pfam" id="PF08125"/>
    </source>
</evidence>
<evidence type="ECO:0000313" key="10">
    <source>
        <dbReference type="Proteomes" id="UP000655366"/>
    </source>
</evidence>
<organism evidence="9 10">
    <name type="scientific">Arthrobacter terrae</name>
    <dbReference type="NCBI Taxonomy" id="2935737"/>
    <lineage>
        <taxon>Bacteria</taxon>
        <taxon>Bacillati</taxon>
        <taxon>Actinomycetota</taxon>
        <taxon>Actinomycetes</taxon>
        <taxon>Micrococcales</taxon>
        <taxon>Micrococcaceae</taxon>
        <taxon>Arthrobacter</taxon>
    </lineage>
</organism>
<dbReference type="Gene3D" id="3.40.50.720">
    <property type="entry name" value="NAD(P)-binding Rossmann-like Domain"/>
    <property type="match status" value="1"/>
</dbReference>
<dbReference type="Pfam" id="PF01232">
    <property type="entry name" value="Mannitol_dh"/>
    <property type="match status" value="1"/>
</dbReference>
<evidence type="ECO:0000256" key="5">
    <source>
        <dbReference type="ARBA" id="ARBA00023027"/>
    </source>
</evidence>
<reference evidence="9 10" key="1">
    <citation type="submission" date="2020-11" db="EMBL/GenBank/DDBJ databases">
        <title>Arthrobacter antarcticus sp. nov., isolated from Antarctic Soil.</title>
        <authorList>
            <person name="Li J."/>
        </authorList>
    </citation>
    <scope>NUCLEOTIDE SEQUENCE [LARGE SCALE GENOMIC DNA]</scope>
    <source>
        <strain evidence="9 10">Z1-20</strain>
    </source>
</reference>
<dbReference type="EMBL" id="JADNYM010000033">
    <property type="protein sequence ID" value="MBG0741586.1"/>
    <property type="molecule type" value="Genomic_DNA"/>
</dbReference>
<dbReference type="Proteomes" id="UP000655366">
    <property type="component" value="Unassembled WGS sequence"/>
</dbReference>
<dbReference type="SUPFAM" id="SSF48179">
    <property type="entry name" value="6-phosphogluconate dehydrogenase C-terminal domain-like"/>
    <property type="match status" value="1"/>
</dbReference>
<evidence type="ECO:0000256" key="4">
    <source>
        <dbReference type="ARBA" id="ARBA00023002"/>
    </source>
</evidence>
<evidence type="ECO:0000256" key="1">
    <source>
        <dbReference type="ARBA" id="ARBA00006541"/>
    </source>
</evidence>
<evidence type="ECO:0000259" key="7">
    <source>
        <dbReference type="Pfam" id="PF01232"/>
    </source>
</evidence>
<comment type="caution">
    <text evidence="9">The sequence shown here is derived from an EMBL/GenBank/DDBJ whole genome shotgun (WGS) entry which is preliminary data.</text>
</comment>
<dbReference type="InterPro" id="IPR050988">
    <property type="entry name" value="Mannitol_DH/Oxidoreductase"/>
</dbReference>
<sequence>MSGPLLSRKTFDAPPPAPVRIVHLGLGAFHRAHQAWYTQHADPKGEWGIAAFTGRRPDAALTLAAQDGLYTLIERADSGDSFEVITSIVEANDGADVARLLELVAAPSTALVTLTITEAAYHLGADGELDAGDPAVAADIKLLAARTAAGGPFVNDDEMNDDDVNDDGGESRRWARTATGRLVQALDARRRSGAGPIAIVSCDNLAHNGAAARTAVQGLAAAADPELTAWIDENVSFVSTSVDRITPRTTDAELELVAASSGLRDAAPVVTEPFRNWVLSGDFPAGRPEWERAGAVFVDDIEPFENRKLWLLNGAHSLLAYAGQLRGHSTVAQALADPDCRAWMTAFWDEAQDDLPVAGLGIPDYREALLKRFSNSRITHYLAQIAMDGSSKLRMRAFPVLKAELTAGRSGEAAARMIGSWIAFLRASRAAGTAVEDTKTAELEAALALPAGEDIGGLLELLDPTLAANVEVRNRVQKLAERLSNAVPGPAAP</sequence>
<feature type="domain" description="Mannitol dehydrogenase C-terminal" evidence="8">
    <location>
        <begin position="300"/>
        <end position="477"/>
    </location>
</feature>
<accession>A0A931CV88</accession>
<dbReference type="AlphaFoldDB" id="A0A931CV88"/>
<feature type="domain" description="Mannitol dehydrogenase N-terminal" evidence="7">
    <location>
        <begin position="20"/>
        <end position="291"/>
    </location>
</feature>
<evidence type="ECO:0000313" key="9">
    <source>
        <dbReference type="EMBL" id="MBG0741586.1"/>
    </source>
</evidence>
<dbReference type="InterPro" id="IPR008927">
    <property type="entry name" value="6-PGluconate_DH-like_C_sf"/>
</dbReference>
<dbReference type="SUPFAM" id="SSF51735">
    <property type="entry name" value="NAD(P)-binding Rossmann-fold domains"/>
    <property type="match status" value="2"/>
</dbReference>
<dbReference type="PANTHER" id="PTHR43362">
    <property type="entry name" value="MANNITOL DEHYDROGENASE DSF1-RELATED"/>
    <property type="match status" value="1"/>
</dbReference>
<dbReference type="EC" id="1.1.1.17" evidence="2"/>
<keyword evidence="4" id="KW-0560">Oxidoreductase</keyword>
<dbReference type="InterPro" id="IPR023027">
    <property type="entry name" value="Mannitol_DH_CS"/>
</dbReference>
<dbReference type="PANTHER" id="PTHR43362:SF1">
    <property type="entry name" value="MANNITOL DEHYDROGENASE 2-RELATED"/>
    <property type="match status" value="1"/>
</dbReference>
<proteinExistence type="inferred from homology"/>
<dbReference type="Pfam" id="PF08125">
    <property type="entry name" value="Mannitol_dh_C"/>
    <property type="match status" value="1"/>
</dbReference>
<gene>
    <name evidence="9" type="ORF">IV500_19700</name>
</gene>
<dbReference type="InterPro" id="IPR036291">
    <property type="entry name" value="NAD(P)-bd_dom_sf"/>
</dbReference>
<dbReference type="InterPro" id="IPR013118">
    <property type="entry name" value="Mannitol_DH_C"/>
</dbReference>
<dbReference type="PROSITE" id="PS00974">
    <property type="entry name" value="MANNITOL_DHGENASE"/>
    <property type="match status" value="1"/>
</dbReference>
<comment type="catalytic activity">
    <reaction evidence="6">
        <text>D-mannitol 1-phosphate + NAD(+) = beta-D-fructose 6-phosphate + NADH + H(+)</text>
        <dbReference type="Rhea" id="RHEA:19661"/>
        <dbReference type="ChEBI" id="CHEBI:15378"/>
        <dbReference type="ChEBI" id="CHEBI:57540"/>
        <dbReference type="ChEBI" id="CHEBI:57634"/>
        <dbReference type="ChEBI" id="CHEBI:57945"/>
        <dbReference type="ChEBI" id="CHEBI:61381"/>
        <dbReference type="EC" id="1.1.1.17"/>
    </reaction>
</comment>
<name>A0A931CV88_9MICC</name>
<comment type="similarity">
    <text evidence="1">Belongs to the mannitol dehydrogenase family.</text>
</comment>
<dbReference type="InterPro" id="IPR013131">
    <property type="entry name" value="Mannitol_DH_N"/>
</dbReference>
<keyword evidence="5" id="KW-0520">NAD</keyword>
<dbReference type="GO" id="GO:0019594">
    <property type="term" value="P:mannitol metabolic process"/>
    <property type="evidence" value="ECO:0007669"/>
    <property type="project" value="InterPro"/>
</dbReference>